<evidence type="ECO:0000256" key="1">
    <source>
        <dbReference type="SAM" id="Phobius"/>
    </source>
</evidence>
<comment type="caution">
    <text evidence="2">The sequence shown here is derived from an EMBL/GenBank/DDBJ whole genome shotgun (WGS) entry which is preliminary data.</text>
</comment>
<feature type="transmembrane region" description="Helical" evidence="1">
    <location>
        <begin position="12"/>
        <end position="34"/>
    </location>
</feature>
<gene>
    <name evidence="3" type="ORF">EZS27_037483</name>
    <name evidence="2" type="ORF">EZS27_038052</name>
</gene>
<proteinExistence type="predicted"/>
<dbReference type="Pfam" id="PF13858">
    <property type="entry name" value="DUF4199"/>
    <property type="match status" value="1"/>
</dbReference>
<organism evidence="2">
    <name type="scientific">termite gut metagenome</name>
    <dbReference type="NCBI Taxonomy" id="433724"/>
    <lineage>
        <taxon>unclassified sequences</taxon>
        <taxon>metagenomes</taxon>
        <taxon>organismal metagenomes</taxon>
    </lineage>
</organism>
<name>A0A5J4PP83_9ZZZZ</name>
<keyword evidence="1" id="KW-0812">Transmembrane</keyword>
<dbReference type="AlphaFoldDB" id="A0A5J4PP83"/>
<sequence>MTNKTDNNRISLQKYAMQFGTYMGIYWIAKFILFPLGFTYQFLFFLFIGLTLAVPFMGYHYARMFRDNVCGGTIKF</sequence>
<protein>
    <submittedName>
        <fullName evidence="2">Uncharacterized protein</fullName>
    </submittedName>
</protein>
<dbReference type="EMBL" id="SNRY01006969">
    <property type="protein sequence ID" value="KAA6311378.1"/>
    <property type="molecule type" value="Genomic_DNA"/>
</dbReference>
<dbReference type="EMBL" id="SNRY01007301">
    <property type="protein sequence ID" value="KAA6310688.1"/>
    <property type="molecule type" value="Genomic_DNA"/>
</dbReference>
<accession>A0A5J4PP83</accession>
<evidence type="ECO:0000313" key="3">
    <source>
        <dbReference type="EMBL" id="KAA6311378.1"/>
    </source>
</evidence>
<evidence type="ECO:0000313" key="2">
    <source>
        <dbReference type="EMBL" id="KAA6310688.1"/>
    </source>
</evidence>
<keyword evidence="1" id="KW-1133">Transmembrane helix</keyword>
<dbReference type="InterPro" id="IPR025250">
    <property type="entry name" value="DUF4199"/>
</dbReference>
<reference evidence="2" key="1">
    <citation type="submission" date="2019-03" db="EMBL/GenBank/DDBJ databases">
        <title>Single cell metagenomics reveals metabolic interactions within the superorganism composed of flagellate Streblomastix strix and complex community of Bacteroidetes bacteria on its surface.</title>
        <authorList>
            <person name="Treitli S.C."/>
            <person name="Kolisko M."/>
            <person name="Husnik F."/>
            <person name="Keeling P."/>
            <person name="Hampl V."/>
        </authorList>
    </citation>
    <scope>NUCLEOTIDE SEQUENCE</scope>
    <source>
        <strain evidence="2">STM</strain>
    </source>
</reference>
<keyword evidence="1" id="KW-0472">Membrane</keyword>
<feature type="transmembrane region" description="Helical" evidence="1">
    <location>
        <begin position="40"/>
        <end position="59"/>
    </location>
</feature>
<feature type="non-terminal residue" evidence="2">
    <location>
        <position position="76"/>
    </location>
</feature>